<feature type="domain" description="RES" evidence="2">
    <location>
        <begin position="14"/>
        <end position="159"/>
    </location>
</feature>
<dbReference type="Proteomes" id="UP000019151">
    <property type="component" value="Plasmid 2"/>
</dbReference>
<dbReference type="eggNOG" id="COG5654">
    <property type="taxonomic scope" value="Bacteria"/>
</dbReference>
<evidence type="ECO:0000313" key="3">
    <source>
        <dbReference type="EMBL" id="AHG93563.1"/>
    </source>
</evidence>
<dbReference type="EMBL" id="CP007130">
    <property type="protein sequence ID" value="AHG93563.1"/>
    <property type="molecule type" value="Genomic_DNA"/>
</dbReference>
<dbReference type="InterPro" id="IPR014914">
    <property type="entry name" value="RES_dom"/>
</dbReference>
<keyword evidence="4" id="KW-1185">Reference proteome</keyword>
<geneLocation type="plasmid" evidence="3 4">
    <name>2</name>
</geneLocation>
<dbReference type="RefSeq" id="WP_025414863.1">
    <property type="nucleotide sequence ID" value="NZ_CP007130.1"/>
</dbReference>
<dbReference type="KEGG" id="gba:J421_6028"/>
<dbReference type="PATRIC" id="fig|861299.3.peg.6082"/>
<evidence type="ECO:0000259" key="2">
    <source>
        <dbReference type="SMART" id="SM00953"/>
    </source>
</evidence>
<gene>
    <name evidence="3" type="ORF">J421_6028</name>
</gene>
<dbReference type="OrthoDB" id="9789501at2"/>
<evidence type="ECO:0000313" key="4">
    <source>
        <dbReference type="Proteomes" id="UP000019151"/>
    </source>
</evidence>
<protein>
    <submittedName>
        <fullName evidence="3">RES domain protein</fullName>
    </submittedName>
</protein>
<accession>W0RVF4</accession>
<dbReference type="HOGENOM" id="CLU_133611_0_1_0"/>
<reference evidence="3 4" key="1">
    <citation type="journal article" date="2014" name="Genome Announc.">
        <title>Genome Sequence and Methylome of Soil Bacterium Gemmatirosa kalamazoonensis KBS708T, a Member of the Rarely Cultivated Gemmatimonadetes Phylum.</title>
        <authorList>
            <person name="Debruyn J.M."/>
            <person name="Radosevich M."/>
            <person name="Wommack K.E."/>
            <person name="Polson S.W."/>
            <person name="Hauser L.J."/>
            <person name="Fawaz M.N."/>
            <person name="Korlach J."/>
            <person name="Tsai Y.C."/>
        </authorList>
    </citation>
    <scope>NUCLEOTIDE SEQUENCE [LARGE SCALE GENOMIC DNA]</scope>
    <source>
        <strain evidence="3 4">KBS708</strain>
        <plasmid evidence="4">Plasmid 2</plasmid>
    </source>
</reference>
<dbReference type="SMART" id="SM00953">
    <property type="entry name" value="RES"/>
    <property type="match status" value="1"/>
</dbReference>
<evidence type="ECO:0000256" key="1">
    <source>
        <dbReference type="SAM" id="MobiDB-lite"/>
    </source>
</evidence>
<keyword evidence="3" id="KW-0614">Plasmid</keyword>
<name>W0RVF4_9BACT</name>
<dbReference type="InParanoid" id="W0RVF4"/>
<dbReference type="AlphaFoldDB" id="W0RVF4"/>
<dbReference type="Pfam" id="PF08808">
    <property type="entry name" value="RES"/>
    <property type="match status" value="1"/>
</dbReference>
<sequence length="173" mass="18306">MTRLWRLAPGRHDPLSGEGARRHGGRWTSPGRPAVYLASQLPLAVLEVLAHVDRDTLPLDLTAFAVDVDDALGAPDGWGPAEPPALPDGWRAVAQPTACRAVGDAWLAIPAAARGALLRVPTAVLPDWAEHAGAGVAEGCWCAVLDPLHPDAARVTVAEHHPFAFDPRLVGRE</sequence>
<proteinExistence type="predicted"/>
<organism evidence="3 4">
    <name type="scientific">Gemmatirosa kalamazoonensis</name>
    <dbReference type="NCBI Taxonomy" id="861299"/>
    <lineage>
        <taxon>Bacteria</taxon>
        <taxon>Pseudomonadati</taxon>
        <taxon>Gemmatimonadota</taxon>
        <taxon>Gemmatimonadia</taxon>
        <taxon>Gemmatimonadales</taxon>
        <taxon>Gemmatimonadaceae</taxon>
        <taxon>Gemmatirosa</taxon>
    </lineage>
</organism>
<feature type="compositionally biased region" description="Basic and acidic residues" evidence="1">
    <location>
        <begin position="10"/>
        <end position="21"/>
    </location>
</feature>
<feature type="region of interest" description="Disordered" evidence="1">
    <location>
        <begin position="8"/>
        <end position="27"/>
    </location>
</feature>